<evidence type="ECO:0000313" key="11">
    <source>
        <dbReference type="Proteomes" id="UP001523392"/>
    </source>
</evidence>
<feature type="transmembrane region" description="Helical" evidence="8">
    <location>
        <begin position="123"/>
        <end position="142"/>
    </location>
</feature>
<feature type="transmembrane region" description="Helical" evidence="8">
    <location>
        <begin position="224"/>
        <end position="243"/>
    </location>
</feature>
<dbReference type="EMBL" id="JAFIRR010000128">
    <property type="protein sequence ID" value="MCO6418398.1"/>
    <property type="molecule type" value="Genomic_DNA"/>
</dbReference>
<dbReference type="GO" id="GO:0016757">
    <property type="term" value="F:glycosyltransferase activity"/>
    <property type="evidence" value="ECO:0007669"/>
    <property type="project" value="UniProtKB-KW"/>
</dbReference>
<dbReference type="RefSeq" id="WP_252955027.1">
    <property type="nucleotide sequence ID" value="NZ_JAFIRR010000128.1"/>
</dbReference>
<feature type="transmembrane region" description="Helical" evidence="8">
    <location>
        <begin position="304"/>
        <end position="324"/>
    </location>
</feature>
<evidence type="ECO:0000256" key="1">
    <source>
        <dbReference type="ARBA" id="ARBA00004651"/>
    </source>
</evidence>
<comment type="caution">
    <text evidence="10">The sequence shown here is derived from an EMBL/GenBank/DDBJ whole genome shotgun (WGS) entry which is preliminary data.</text>
</comment>
<dbReference type="Pfam" id="PF13231">
    <property type="entry name" value="PMT_2"/>
    <property type="match status" value="1"/>
</dbReference>
<evidence type="ECO:0000256" key="4">
    <source>
        <dbReference type="ARBA" id="ARBA00022679"/>
    </source>
</evidence>
<feature type="transmembrane region" description="Helical" evidence="8">
    <location>
        <begin position="336"/>
        <end position="355"/>
    </location>
</feature>
<dbReference type="InterPro" id="IPR038731">
    <property type="entry name" value="RgtA/B/C-like"/>
</dbReference>
<feature type="transmembrane region" description="Helical" evidence="8">
    <location>
        <begin position="95"/>
        <end position="116"/>
    </location>
</feature>
<protein>
    <submittedName>
        <fullName evidence="10">Glycosyltransferase family 39 protein</fullName>
        <ecNumber evidence="10">2.4.-.-</ecNumber>
    </submittedName>
</protein>
<keyword evidence="3 10" id="KW-0328">Glycosyltransferase</keyword>
<reference evidence="10 11" key="1">
    <citation type="submission" date="2021-12" db="EMBL/GenBank/DDBJ databases">
        <title>Siccirubricoccus leaddurans sp. nov., a high concentration Zn2+ tolerance bacterium.</title>
        <authorList>
            <person name="Cao Y."/>
        </authorList>
    </citation>
    <scope>NUCLEOTIDE SEQUENCE [LARGE SCALE GENOMIC DNA]</scope>
    <source>
        <strain evidence="10 11">KC 17139</strain>
    </source>
</reference>
<dbReference type="PANTHER" id="PTHR33908:SF11">
    <property type="entry name" value="MEMBRANE PROTEIN"/>
    <property type="match status" value="1"/>
</dbReference>
<feature type="transmembrane region" description="Helical" evidence="8">
    <location>
        <begin position="172"/>
        <end position="190"/>
    </location>
</feature>
<feature type="transmembrane region" description="Helical" evidence="8">
    <location>
        <begin position="276"/>
        <end position="298"/>
    </location>
</feature>
<keyword evidence="5 8" id="KW-0812">Transmembrane</keyword>
<dbReference type="PANTHER" id="PTHR33908">
    <property type="entry name" value="MANNOSYLTRANSFERASE YKCB-RELATED"/>
    <property type="match status" value="1"/>
</dbReference>
<keyword evidence="4 10" id="KW-0808">Transferase</keyword>
<dbReference type="Proteomes" id="UP001523392">
    <property type="component" value="Unassembled WGS sequence"/>
</dbReference>
<evidence type="ECO:0000256" key="5">
    <source>
        <dbReference type="ARBA" id="ARBA00022692"/>
    </source>
</evidence>
<feature type="transmembrane region" description="Helical" evidence="8">
    <location>
        <begin position="148"/>
        <end position="165"/>
    </location>
</feature>
<organism evidence="10 11">
    <name type="scientific">Siccirubricoccus soli</name>
    <dbReference type="NCBI Taxonomy" id="2899147"/>
    <lineage>
        <taxon>Bacteria</taxon>
        <taxon>Pseudomonadati</taxon>
        <taxon>Pseudomonadota</taxon>
        <taxon>Alphaproteobacteria</taxon>
        <taxon>Acetobacterales</taxon>
        <taxon>Roseomonadaceae</taxon>
        <taxon>Siccirubricoccus</taxon>
    </lineage>
</organism>
<keyword evidence="11" id="KW-1185">Reference proteome</keyword>
<keyword evidence="7 8" id="KW-0472">Membrane</keyword>
<feature type="domain" description="Glycosyltransferase RgtA/B/C/D-like" evidence="9">
    <location>
        <begin position="73"/>
        <end position="217"/>
    </location>
</feature>
<evidence type="ECO:0000256" key="8">
    <source>
        <dbReference type="SAM" id="Phobius"/>
    </source>
</evidence>
<feature type="transmembrane region" description="Helical" evidence="8">
    <location>
        <begin position="367"/>
        <end position="385"/>
    </location>
</feature>
<feature type="transmembrane region" description="Helical" evidence="8">
    <location>
        <begin position="18"/>
        <end position="39"/>
    </location>
</feature>
<dbReference type="InterPro" id="IPR050297">
    <property type="entry name" value="LipidA_mod_glycosyltrf_83"/>
</dbReference>
<name>A0ABT1D905_9PROT</name>
<evidence type="ECO:0000313" key="10">
    <source>
        <dbReference type="EMBL" id="MCO6418398.1"/>
    </source>
</evidence>
<evidence type="ECO:0000259" key="9">
    <source>
        <dbReference type="Pfam" id="PF13231"/>
    </source>
</evidence>
<keyword evidence="6 8" id="KW-1133">Transmembrane helix</keyword>
<gene>
    <name evidence="10" type="ORF">JYK14_19840</name>
</gene>
<evidence type="ECO:0000256" key="3">
    <source>
        <dbReference type="ARBA" id="ARBA00022676"/>
    </source>
</evidence>
<dbReference type="EC" id="2.4.-.-" evidence="10"/>
<feature type="transmembrane region" description="Helical" evidence="8">
    <location>
        <begin position="196"/>
        <end position="212"/>
    </location>
</feature>
<proteinExistence type="predicted"/>
<comment type="subcellular location">
    <subcellularLocation>
        <location evidence="1">Cell membrane</location>
        <topology evidence="1">Multi-pass membrane protein</topology>
    </subcellularLocation>
</comment>
<evidence type="ECO:0000256" key="2">
    <source>
        <dbReference type="ARBA" id="ARBA00022475"/>
    </source>
</evidence>
<evidence type="ECO:0000256" key="7">
    <source>
        <dbReference type="ARBA" id="ARBA00023136"/>
    </source>
</evidence>
<sequence length="513" mass="54937">MSAAGLSYTPGRVAARGLLLDLGLILLATLALRLPALSISTFENAASWDEHAFLMAAREVLQGQLPYITFWDHKPPGSTVLLAGAMTLLGPTVEAARWLAILAVAAAGGAIYGVAWRLLPDRLLALGAALLWVVFSARLSGVQLMTEALQAPFTAVAVLLLIDAARPRAPGALAWRFALAGLAAGIAVTVKYVPAIPASLVAAAALLALLRARFGFLRCVGMGLLFSAGLLLPTLLAIGIFWQAGALDAFLHANFGFASGYVSFSEHVRGAWAERLRWIGISLVQTWPLFGLTALALLPVSLRLLPRGFALLAIALWWVGEAIALCLQSRFFDHHFIPLLAPMAVISAAMLVLHARRLAAPGLAPQLAALALVFLGLMPLAQDVLEVATARVRQDVPRQVAAALPPGAELYVSNYAPVIYLLADSPLPVRHAWPSHLVGSRLVDAEVPEERARLLAQKPRFVVFHEAWRNNAVAWDVAALEAQEAMLAADYAPRQSWVLADARGTVTLYERRD</sequence>
<keyword evidence="2" id="KW-1003">Cell membrane</keyword>
<accession>A0ABT1D905</accession>
<evidence type="ECO:0000256" key="6">
    <source>
        <dbReference type="ARBA" id="ARBA00022989"/>
    </source>
</evidence>